<proteinExistence type="predicted"/>
<evidence type="ECO:0000313" key="2">
    <source>
        <dbReference type="EMBL" id="VAW23412.1"/>
    </source>
</evidence>
<name>A0A3B0UAA9_9ZZZZ</name>
<accession>A0A3B0UAA9</accession>
<feature type="domain" description="DUF2059" evidence="1">
    <location>
        <begin position="98"/>
        <end position="154"/>
    </location>
</feature>
<protein>
    <recommendedName>
        <fullName evidence="1">DUF2059 domain-containing protein</fullName>
    </recommendedName>
</protein>
<gene>
    <name evidence="2" type="ORF">MNBD_ALPHA11-1076</name>
</gene>
<evidence type="ECO:0000259" key="1">
    <source>
        <dbReference type="Pfam" id="PF09832"/>
    </source>
</evidence>
<organism evidence="2">
    <name type="scientific">hydrothermal vent metagenome</name>
    <dbReference type="NCBI Taxonomy" id="652676"/>
    <lineage>
        <taxon>unclassified sequences</taxon>
        <taxon>metagenomes</taxon>
        <taxon>ecological metagenomes</taxon>
    </lineage>
</organism>
<dbReference type="EMBL" id="UOEQ01000466">
    <property type="protein sequence ID" value="VAW23412.1"/>
    <property type="molecule type" value="Genomic_DNA"/>
</dbReference>
<dbReference type="InterPro" id="IPR018637">
    <property type="entry name" value="DUF2059"/>
</dbReference>
<dbReference type="Pfam" id="PF09832">
    <property type="entry name" value="DUF2059"/>
    <property type="match status" value="1"/>
</dbReference>
<reference evidence="2" key="1">
    <citation type="submission" date="2018-06" db="EMBL/GenBank/DDBJ databases">
        <authorList>
            <person name="Zhirakovskaya E."/>
        </authorList>
    </citation>
    <scope>NUCLEOTIDE SEQUENCE</scope>
</reference>
<sequence length="173" mass="19684">MTNMMFSWFFKPLRAIFIALLTIMAIQTPANAQELDVDRIAMARQYVDLTDGAQLFETTLIRTGIETMRTLVSQNPTEADAVSDAIGVVIEAYSTRKDELFNQFARVYALRFSMEELREIVAFYETEVGRKLSASNSIINTELSTVMQIYQANLNIEFFAQVRAELRANGIEM</sequence>
<dbReference type="AlphaFoldDB" id="A0A3B0UAA9"/>